<dbReference type="PROSITE" id="PS51755">
    <property type="entry name" value="OMPR_PHOB"/>
    <property type="match status" value="1"/>
</dbReference>
<dbReference type="Pfam" id="PF13401">
    <property type="entry name" value="AAA_22"/>
    <property type="match status" value="1"/>
</dbReference>
<dbReference type="GO" id="GO:0000160">
    <property type="term" value="P:phosphorelay signal transduction system"/>
    <property type="evidence" value="ECO:0007669"/>
    <property type="project" value="InterPro"/>
</dbReference>
<dbReference type="InterPro" id="IPR027417">
    <property type="entry name" value="P-loop_NTPase"/>
</dbReference>
<dbReference type="Gene3D" id="3.40.50.300">
    <property type="entry name" value="P-loop containing nucleotide triphosphate hydrolases"/>
    <property type="match status" value="1"/>
</dbReference>
<dbReference type="InterPro" id="IPR036388">
    <property type="entry name" value="WH-like_DNA-bd_sf"/>
</dbReference>
<proteinExistence type="predicted"/>
<dbReference type="PANTHER" id="PTHR47691:SF3">
    <property type="entry name" value="HTH-TYPE TRANSCRIPTIONAL REGULATOR RV0890C-RELATED"/>
    <property type="match status" value="1"/>
</dbReference>
<organism evidence="4 5">
    <name type="scientific">Caballeronia mineralivorans PML1(12)</name>
    <dbReference type="NCBI Taxonomy" id="908627"/>
    <lineage>
        <taxon>Bacteria</taxon>
        <taxon>Pseudomonadati</taxon>
        <taxon>Pseudomonadota</taxon>
        <taxon>Betaproteobacteria</taxon>
        <taxon>Burkholderiales</taxon>
        <taxon>Burkholderiaceae</taxon>
        <taxon>Caballeronia</taxon>
    </lineage>
</organism>
<dbReference type="GO" id="GO:0006355">
    <property type="term" value="P:regulation of DNA-templated transcription"/>
    <property type="evidence" value="ECO:0007669"/>
    <property type="project" value="InterPro"/>
</dbReference>
<reference evidence="4 5" key="1">
    <citation type="journal article" date="2015" name="Genome Announc.">
        <title>Draft Genome Sequence of Burkholderia sp. Strain PML1(12), an Ectomycorrhizosphere-Inhabiting Bacterium with Effective Mineral-Weathering Ability.</title>
        <authorList>
            <person name="Uroz S."/>
            <person name="Oger P."/>
        </authorList>
    </citation>
    <scope>NUCLEOTIDE SEQUENCE [LARGE SCALE GENOMIC DNA]</scope>
    <source>
        <strain evidence="5">PML1(12)</strain>
    </source>
</reference>
<dbReference type="InterPro" id="IPR016032">
    <property type="entry name" value="Sig_transdc_resp-reg_C-effctor"/>
</dbReference>
<dbReference type="Pfam" id="PF00486">
    <property type="entry name" value="Trans_reg_C"/>
    <property type="match status" value="1"/>
</dbReference>
<dbReference type="PRINTS" id="PR00364">
    <property type="entry name" value="DISEASERSIST"/>
</dbReference>
<evidence type="ECO:0000256" key="1">
    <source>
        <dbReference type="ARBA" id="ARBA00023125"/>
    </source>
</evidence>
<dbReference type="PATRIC" id="fig|908627.4.peg.5332"/>
<dbReference type="RefSeq" id="WP_047849184.1">
    <property type="nucleotide sequence ID" value="NZ_AEJF01000143.1"/>
</dbReference>
<evidence type="ECO:0000313" key="5">
    <source>
        <dbReference type="Proteomes" id="UP000035963"/>
    </source>
</evidence>
<dbReference type="Gene3D" id="1.10.10.10">
    <property type="entry name" value="Winged helix-like DNA-binding domain superfamily/Winged helix DNA-binding domain"/>
    <property type="match status" value="1"/>
</dbReference>
<feature type="domain" description="OmpR/PhoB-type" evidence="3">
    <location>
        <begin position="1"/>
        <end position="94"/>
    </location>
</feature>
<accession>A0A0J1CSV6</accession>
<sequence length="958" mass="104742">MIQIGGLRVHLDNREISRDGKPVRIGSRAFDILELLIAGNGALVTKKQILDSVWPDSVVEENNLQVHMSALRKLLGNERELIKTVPGRGYRLVTTQSACEVNAAIAESFSVDVPNNLPAYSSTLIGRDEAIADISAALQTARLLTLVGSGGIGKTRLSIEVARGLSRRFPDGIYLVSLASATDAQSVIDLFCKVLGVKATNGGASLAKIADVLGERRVLIVLDNCEHVLKAAAELVETILQDNGQTHILATSREALRLPQESQFTVATLQFPTQCSQSHEVLQCSAVKLFMARARAVDPNFSSDAQSIALTGTVCRRLDGIPLAIELAAARAAVLGIQTLAAHLDDRFRMLTGGHRTALPRHQTLKATLDWSYALLDEDEKVILRRLGIFVNGFTLSGAIAVMGEDWLQEGRVIDALSGLAAKSLIVFDHDVCERRYWLLETTRAYALQKLDDHGEYRLAALHHVRYLSGLLDRTDTNCERASGEWPVALTDKLDDIRAGLRWAFSPKGDNAISVEFAARAVYYFFDASLVDECCEWAQRGLAALIANPRTSSSLVHQRMRLLAAYAAGLVYINGPDKRTRDIWSEVLSTAITLGNREYEARALWGLWNAAQYCGAIREATGFAQRFHALAADLGHATNTILGERLIGISKHYAGYQTEAFAHLSEMLTRYDRAQHRLAMLGSSIDHRVVTQATMARILWLQGERDTALALSEQALSSARGEGHDMAACYVLVESAIPLALLSGKRERAKVAISLLSVIASRAGLTIWQVSARCYDAYLSAESDGSPARLREFCKALHELEKIGLMAHAGMLYGGYAMALAKAGRIAEGLQVVERALAHCDEVGEHWYCGELRRLQGELLLMEQEFGNAKGDAQACFNAAMEEALLQGSRSFQLRAATSIASLWQASDRARDIADFLMPVCSQMSEGLDFDDYDVATSLLSQASAIERDRDESNCESV</sequence>
<dbReference type="PANTHER" id="PTHR47691">
    <property type="entry name" value="REGULATOR-RELATED"/>
    <property type="match status" value="1"/>
</dbReference>
<dbReference type="GO" id="GO:0016887">
    <property type="term" value="F:ATP hydrolysis activity"/>
    <property type="evidence" value="ECO:0007669"/>
    <property type="project" value="InterPro"/>
</dbReference>
<evidence type="ECO:0000313" key="4">
    <source>
        <dbReference type="EMBL" id="KLU23699.1"/>
    </source>
</evidence>
<keyword evidence="1 2" id="KW-0238">DNA-binding</keyword>
<dbReference type="GO" id="GO:0003677">
    <property type="term" value="F:DNA binding"/>
    <property type="evidence" value="ECO:0007669"/>
    <property type="project" value="UniProtKB-UniRule"/>
</dbReference>
<evidence type="ECO:0000259" key="3">
    <source>
        <dbReference type="PROSITE" id="PS51755"/>
    </source>
</evidence>
<dbReference type="SMART" id="SM00862">
    <property type="entry name" value="Trans_reg_C"/>
    <property type="match status" value="1"/>
</dbReference>
<gene>
    <name evidence="4" type="ORF">EOS_23895</name>
</gene>
<protein>
    <recommendedName>
        <fullName evidence="3">OmpR/PhoB-type domain-containing protein</fullName>
    </recommendedName>
</protein>
<name>A0A0J1CSV6_9BURK</name>
<comment type="caution">
    <text evidence="4">The sequence shown here is derived from an EMBL/GenBank/DDBJ whole genome shotgun (WGS) entry which is preliminary data.</text>
</comment>
<dbReference type="SUPFAM" id="SSF46894">
    <property type="entry name" value="C-terminal effector domain of the bipartite response regulators"/>
    <property type="match status" value="1"/>
</dbReference>
<evidence type="ECO:0000256" key="2">
    <source>
        <dbReference type="PROSITE-ProRule" id="PRU01091"/>
    </source>
</evidence>
<feature type="DNA-binding region" description="OmpR/PhoB-type" evidence="2">
    <location>
        <begin position="1"/>
        <end position="94"/>
    </location>
</feature>
<dbReference type="Proteomes" id="UP000035963">
    <property type="component" value="Unassembled WGS sequence"/>
</dbReference>
<dbReference type="OrthoDB" id="9811542at2"/>
<dbReference type="SUPFAM" id="SSF52540">
    <property type="entry name" value="P-loop containing nucleoside triphosphate hydrolases"/>
    <property type="match status" value="1"/>
</dbReference>
<dbReference type="CDD" id="cd00383">
    <property type="entry name" value="trans_reg_C"/>
    <property type="match status" value="1"/>
</dbReference>
<keyword evidence="5" id="KW-1185">Reference proteome</keyword>
<dbReference type="InterPro" id="IPR001867">
    <property type="entry name" value="OmpR/PhoB-type_DNA-bd"/>
</dbReference>
<dbReference type="EMBL" id="AEJF01000143">
    <property type="protein sequence ID" value="KLU23699.1"/>
    <property type="molecule type" value="Genomic_DNA"/>
</dbReference>
<dbReference type="InterPro" id="IPR049945">
    <property type="entry name" value="AAA_22"/>
</dbReference>
<dbReference type="AlphaFoldDB" id="A0A0J1CSV6"/>